<gene>
    <name evidence="3" type="primary">LOC104766014</name>
</gene>
<evidence type="ECO:0000256" key="1">
    <source>
        <dbReference type="SAM" id="MobiDB-lite"/>
    </source>
</evidence>
<keyword evidence="2" id="KW-1185">Reference proteome</keyword>
<feature type="region of interest" description="Disordered" evidence="1">
    <location>
        <begin position="213"/>
        <end position="238"/>
    </location>
</feature>
<dbReference type="Proteomes" id="UP000694864">
    <property type="component" value="Chromosome 19"/>
</dbReference>
<protein>
    <submittedName>
        <fullName evidence="3">Uncharacterized protein LOC104766014 isoform X2</fullName>
    </submittedName>
</protein>
<accession>A0ABM1RCK5</accession>
<dbReference type="RefSeq" id="XP_019096743.1">
    <property type="nucleotide sequence ID" value="XM_019241198.1"/>
</dbReference>
<evidence type="ECO:0000313" key="2">
    <source>
        <dbReference type="Proteomes" id="UP000694864"/>
    </source>
</evidence>
<organism evidence="2 3">
    <name type="scientific">Camelina sativa</name>
    <name type="common">False flax</name>
    <name type="synonym">Myagrum sativum</name>
    <dbReference type="NCBI Taxonomy" id="90675"/>
    <lineage>
        <taxon>Eukaryota</taxon>
        <taxon>Viridiplantae</taxon>
        <taxon>Streptophyta</taxon>
        <taxon>Embryophyta</taxon>
        <taxon>Tracheophyta</taxon>
        <taxon>Spermatophyta</taxon>
        <taxon>Magnoliopsida</taxon>
        <taxon>eudicotyledons</taxon>
        <taxon>Gunneridae</taxon>
        <taxon>Pentapetalae</taxon>
        <taxon>rosids</taxon>
        <taxon>malvids</taxon>
        <taxon>Brassicales</taxon>
        <taxon>Brassicaceae</taxon>
        <taxon>Camelineae</taxon>
        <taxon>Camelina</taxon>
    </lineage>
</organism>
<reference evidence="2" key="1">
    <citation type="journal article" date="2014" name="Nat. Commun.">
        <title>The emerging biofuel crop Camelina sativa retains a highly undifferentiated hexaploid genome structure.</title>
        <authorList>
            <person name="Kagale S."/>
            <person name="Koh C."/>
            <person name="Nixon J."/>
            <person name="Bollina V."/>
            <person name="Clarke W.E."/>
            <person name="Tuteja R."/>
            <person name="Spillane C."/>
            <person name="Robinson S.J."/>
            <person name="Links M.G."/>
            <person name="Clarke C."/>
            <person name="Higgins E.E."/>
            <person name="Huebert T."/>
            <person name="Sharpe A.G."/>
            <person name="Parkin I.A."/>
        </authorList>
    </citation>
    <scope>NUCLEOTIDE SEQUENCE [LARGE SCALE GENOMIC DNA]</scope>
    <source>
        <strain evidence="2">cv. DH55</strain>
    </source>
</reference>
<dbReference type="GeneID" id="104766014"/>
<sequence>MSSLLVKKKRRVKVPTIGVVDTAKDVGNIHGSKDDLHGEQSVSGDDVIGSQLMDDINFDTTHSHVDGCEVENDDCDMDQPCPHDAANNFGDRFFRDDLGGEDVMVILLQLNASQKYVEADERCNEMGGDEENVDVEALQQEGEIADSCNTTERPVDETTMDVQLQGEGDAILKEAESVEGYNKTEGPVENETTIEGQLQGEGDAILKEAEPVEDCNKPQGPVENETTGPPDNSSGMDVIPSAPDKLVTRSVIIVDESAQEETMLITLPEKQLSLPIMVKAGSVSYDPMEDVDNGKFAIFTELIKGDDVIHNLFGLCKANNLFFSNLILPQQWVNSLVIMLFYVHEIWYTKTIRTLFAT</sequence>
<name>A0ABM1RCK5_CAMSA</name>
<evidence type="ECO:0000313" key="3">
    <source>
        <dbReference type="RefSeq" id="XP_019096743.1"/>
    </source>
</evidence>
<reference evidence="3" key="2">
    <citation type="submission" date="2025-08" db="UniProtKB">
        <authorList>
            <consortium name="RefSeq"/>
        </authorList>
    </citation>
    <scope>IDENTIFICATION</scope>
    <source>
        <tissue evidence="3">Leaf</tissue>
    </source>
</reference>
<feature type="compositionally biased region" description="Polar residues" evidence="1">
    <location>
        <begin position="224"/>
        <end position="235"/>
    </location>
</feature>
<proteinExistence type="predicted"/>